<feature type="domain" description="CMP/dCMP-type deaminase" evidence="1">
    <location>
        <begin position="1"/>
        <end position="133"/>
    </location>
</feature>
<dbReference type="CDD" id="cd01285">
    <property type="entry name" value="nucleoside_deaminase"/>
    <property type="match status" value="1"/>
</dbReference>
<dbReference type="InterPro" id="IPR016193">
    <property type="entry name" value="Cytidine_deaminase-like"/>
</dbReference>
<dbReference type="SUPFAM" id="SSF53927">
    <property type="entry name" value="Cytidine deaminase-like"/>
    <property type="match status" value="1"/>
</dbReference>
<organism evidence="2 3">
    <name type="scientific">Daldinia eschscholtzii</name>
    <dbReference type="NCBI Taxonomy" id="292717"/>
    <lineage>
        <taxon>Eukaryota</taxon>
        <taxon>Fungi</taxon>
        <taxon>Dikarya</taxon>
        <taxon>Ascomycota</taxon>
        <taxon>Pezizomycotina</taxon>
        <taxon>Sordariomycetes</taxon>
        <taxon>Xylariomycetidae</taxon>
        <taxon>Xylariales</taxon>
        <taxon>Hypoxylaceae</taxon>
        <taxon>Daldinia</taxon>
    </lineage>
</organism>
<evidence type="ECO:0000259" key="1">
    <source>
        <dbReference type="PROSITE" id="PS51747"/>
    </source>
</evidence>
<dbReference type="Pfam" id="PF00383">
    <property type="entry name" value="dCMP_cyt_deam_1"/>
    <property type="match status" value="1"/>
</dbReference>
<evidence type="ECO:0000313" key="2">
    <source>
        <dbReference type="EMBL" id="KAK6954990.1"/>
    </source>
</evidence>
<gene>
    <name evidence="2" type="ORF">Daesc_002620</name>
</gene>
<comment type="caution">
    <text evidence="2">The sequence shown here is derived from an EMBL/GenBank/DDBJ whole genome shotgun (WGS) entry which is preliminary data.</text>
</comment>
<sequence length="204" mass="21578">MRQAILALGHPCPYAPFGTAVVNHTAGSGLGELICTGANSKGSTGNPILHGEIAAINNCTQILTDPSGPYKLSPQEAPIAFADLSLYTNAESCPMCASAVRFAGFREYVYGTSIDTLVGYGWEQIRISSAEVFRRSTGLPSSSTLIAEVLTNETDPLFAWQNDPDYQCPRGCSRVEGWCEADVVGVGSYKAPVLAHGEGPGYLV</sequence>
<dbReference type="PANTHER" id="PTHR11079:SF203">
    <property type="entry name" value="CMP_DCMP-TYPE DEAMINASE DOMAIN-CONTAINING PROTEIN"/>
    <property type="match status" value="1"/>
</dbReference>
<keyword evidence="3" id="KW-1185">Reference proteome</keyword>
<proteinExistence type="predicted"/>
<dbReference type="GO" id="GO:0052717">
    <property type="term" value="F:tRNA-specific adenosine-34 deaminase activity"/>
    <property type="evidence" value="ECO:0007669"/>
    <property type="project" value="TreeGrafter"/>
</dbReference>
<dbReference type="AlphaFoldDB" id="A0AAX6MQQ2"/>
<accession>A0AAX6MQQ2</accession>
<dbReference type="PROSITE" id="PS51747">
    <property type="entry name" value="CYT_DCMP_DEAMINASES_2"/>
    <property type="match status" value="1"/>
</dbReference>
<dbReference type="EMBL" id="JBANMG010000003">
    <property type="protein sequence ID" value="KAK6954990.1"/>
    <property type="molecule type" value="Genomic_DNA"/>
</dbReference>
<protein>
    <recommendedName>
        <fullName evidence="1">CMP/dCMP-type deaminase domain-containing protein</fullName>
    </recommendedName>
</protein>
<evidence type="ECO:0000313" key="3">
    <source>
        <dbReference type="Proteomes" id="UP001369815"/>
    </source>
</evidence>
<dbReference type="InterPro" id="IPR002125">
    <property type="entry name" value="CMP_dCMP_dom"/>
</dbReference>
<dbReference type="GO" id="GO:0002100">
    <property type="term" value="P:tRNA wobble adenosine to inosine editing"/>
    <property type="evidence" value="ECO:0007669"/>
    <property type="project" value="TreeGrafter"/>
</dbReference>
<dbReference type="Proteomes" id="UP001369815">
    <property type="component" value="Unassembled WGS sequence"/>
</dbReference>
<dbReference type="Gene3D" id="3.40.140.10">
    <property type="entry name" value="Cytidine Deaminase, domain 2"/>
    <property type="match status" value="1"/>
</dbReference>
<dbReference type="PANTHER" id="PTHR11079">
    <property type="entry name" value="CYTOSINE DEAMINASE FAMILY MEMBER"/>
    <property type="match status" value="1"/>
</dbReference>
<name>A0AAX6MQQ2_9PEZI</name>
<reference evidence="2 3" key="1">
    <citation type="journal article" date="2024" name="Front Chem Biol">
        <title>Unveiling the potential of Daldinia eschscholtzii MFLUCC 19-0629 through bioactivity and bioinformatics studies for enhanced sustainable agriculture production.</title>
        <authorList>
            <person name="Brooks S."/>
            <person name="Weaver J.A."/>
            <person name="Klomchit A."/>
            <person name="Alharthi S.A."/>
            <person name="Onlamun T."/>
            <person name="Nurani R."/>
            <person name="Vong T.K."/>
            <person name="Alberti F."/>
            <person name="Greco C."/>
        </authorList>
    </citation>
    <scope>NUCLEOTIDE SEQUENCE [LARGE SCALE GENOMIC DNA]</scope>
    <source>
        <strain evidence="2">MFLUCC 19-0629</strain>
    </source>
</reference>